<organism evidence="3 4">
    <name type="scientific">Ascosphaera apis ARSEF 7405</name>
    <dbReference type="NCBI Taxonomy" id="392613"/>
    <lineage>
        <taxon>Eukaryota</taxon>
        <taxon>Fungi</taxon>
        <taxon>Dikarya</taxon>
        <taxon>Ascomycota</taxon>
        <taxon>Pezizomycotina</taxon>
        <taxon>Eurotiomycetes</taxon>
        <taxon>Eurotiomycetidae</taxon>
        <taxon>Onygenales</taxon>
        <taxon>Ascosphaeraceae</taxon>
        <taxon>Ascosphaera</taxon>
    </lineage>
</organism>
<keyword evidence="4" id="KW-1185">Reference proteome</keyword>
<protein>
    <submittedName>
        <fullName evidence="3">Uncharacterized protein</fullName>
    </submittedName>
</protein>
<feature type="compositionally biased region" description="Polar residues" evidence="1">
    <location>
        <begin position="98"/>
        <end position="112"/>
    </location>
</feature>
<dbReference type="VEuPathDB" id="FungiDB:AAP_01135"/>
<feature type="compositionally biased region" description="Polar residues" evidence="1">
    <location>
        <begin position="160"/>
        <end position="187"/>
    </location>
</feature>
<dbReference type="AlphaFoldDB" id="A0A162IMZ9"/>
<evidence type="ECO:0000313" key="3">
    <source>
        <dbReference type="EMBL" id="KZZ96362.1"/>
    </source>
</evidence>
<dbReference type="EMBL" id="AZGZ01000003">
    <property type="protein sequence ID" value="KZZ96362.1"/>
    <property type="molecule type" value="Genomic_DNA"/>
</dbReference>
<keyword evidence="2" id="KW-0812">Transmembrane</keyword>
<accession>A0A162IMZ9</accession>
<reference evidence="3 4" key="1">
    <citation type="journal article" date="2016" name="Genome Biol. Evol.">
        <title>Divergent and convergent evolution of fungal pathogenicity.</title>
        <authorList>
            <person name="Shang Y."/>
            <person name="Xiao G."/>
            <person name="Zheng P."/>
            <person name="Cen K."/>
            <person name="Zhan S."/>
            <person name="Wang C."/>
        </authorList>
    </citation>
    <scope>NUCLEOTIDE SEQUENCE [LARGE SCALE GENOMIC DNA]</scope>
    <source>
        <strain evidence="3 4">ARSEF 7405</strain>
    </source>
</reference>
<gene>
    <name evidence="3" type="ORF">AAP_01135</name>
</gene>
<feature type="compositionally biased region" description="Basic and acidic residues" evidence="1">
    <location>
        <begin position="79"/>
        <end position="95"/>
    </location>
</feature>
<sequence length="298" mass="33317">MFNLRLLRHEQKRTQIGHRTIALFSSFLVGSFTTTITIVMLFIKIRNQRFVFTVPEIRQLLDKKRRTNLQSRKQSCMTEAEKYEKGLYQPKDKKGNKNQHNVASASESTLKSTEPKDKSAISTTVSAPETPAEPARPSTSTSSAPTENLGKRKRGDDGSTTKANSLKSSKVDTTSVADTETATSTKSPKSKGKQRDSPLKSPPTSPKAEATESAPASADKIDRLLKLVKKHGQSDTGISMHKLLKKYHKKLEVTDEKHGKGRETLKKVLKEQRIVEEESLWKSLRLKTNDRGEIVLTM</sequence>
<evidence type="ECO:0000313" key="4">
    <source>
        <dbReference type="Proteomes" id="UP000242877"/>
    </source>
</evidence>
<feature type="compositionally biased region" description="Polar residues" evidence="1">
    <location>
        <begin position="68"/>
        <end position="77"/>
    </location>
</feature>
<proteinExistence type="predicted"/>
<keyword evidence="2" id="KW-1133">Transmembrane helix</keyword>
<evidence type="ECO:0000256" key="1">
    <source>
        <dbReference type="SAM" id="MobiDB-lite"/>
    </source>
</evidence>
<keyword evidence="2" id="KW-0472">Membrane</keyword>
<feature type="transmembrane region" description="Helical" evidence="2">
    <location>
        <begin position="21"/>
        <end position="43"/>
    </location>
</feature>
<feature type="compositionally biased region" description="Low complexity" evidence="1">
    <location>
        <begin position="130"/>
        <end position="147"/>
    </location>
</feature>
<name>A0A162IMZ9_9EURO</name>
<feature type="region of interest" description="Disordered" evidence="1">
    <location>
        <begin position="67"/>
        <end position="218"/>
    </location>
</feature>
<dbReference type="Proteomes" id="UP000242877">
    <property type="component" value="Unassembled WGS sequence"/>
</dbReference>
<dbReference type="OrthoDB" id="4207033at2759"/>
<comment type="caution">
    <text evidence="3">The sequence shown here is derived from an EMBL/GenBank/DDBJ whole genome shotgun (WGS) entry which is preliminary data.</text>
</comment>
<evidence type="ECO:0000256" key="2">
    <source>
        <dbReference type="SAM" id="Phobius"/>
    </source>
</evidence>